<accession>A0A560KWG2</accession>
<dbReference type="GO" id="GO:0046872">
    <property type="term" value="F:metal ion binding"/>
    <property type="evidence" value="ECO:0007669"/>
    <property type="project" value="UniProtKB-KW"/>
</dbReference>
<dbReference type="GO" id="GO:0003676">
    <property type="term" value="F:nucleic acid binding"/>
    <property type="evidence" value="ECO:0007669"/>
    <property type="project" value="InterPro"/>
</dbReference>
<dbReference type="PANTHER" id="PTHR33146:SF26">
    <property type="entry name" value="ENDONUCLEASE 4"/>
    <property type="match status" value="1"/>
</dbReference>
<dbReference type="InterPro" id="IPR008947">
    <property type="entry name" value="PLipase_C/P1_nuclease_dom_sf"/>
</dbReference>
<evidence type="ECO:0000313" key="8">
    <source>
        <dbReference type="EMBL" id="TWB87542.1"/>
    </source>
</evidence>
<dbReference type="RefSeq" id="WP_167529406.1">
    <property type="nucleotide sequence ID" value="NZ_VITY01000021.1"/>
</dbReference>
<keyword evidence="7" id="KW-0732">Signal</keyword>
<dbReference type="GO" id="GO:0016788">
    <property type="term" value="F:hydrolase activity, acting on ester bonds"/>
    <property type="evidence" value="ECO:0007669"/>
    <property type="project" value="InterPro"/>
</dbReference>
<keyword evidence="6" id="KW-0325">Glycoprotein</keyword>
<evidence type="ECO:0000256" key="6">
    <source>
        <dbReference type="ARBA" id="ARBA00023180"/>
    </source>
</evidence>
<keyword evidence="4" id="KW-0378">Hydrolase</keyword>
<evidence type="ECO:0000313" key="9">
    <source>
        <dbReference type="Proteomes" id="UP000321304"/>
    </source>
</evidence>
<evidence type="ECO:0000256" key="5">
    <source>
        <dbReference type="ARBA" id="ARBA00023157"/>
    </source>
</evidence>
<proteinExistence type="predicted"/>
<dbReference type="SUPFAM" id="SSF48537">
    <property type="entry name" value="Phospholipase C/P1 nuclease"/>
    <property type="match status" value="1"/>
</dbReference>
<sequence length="278" mass="31069">MKTIWLAILALALPCEQAFAWGQEGHSIVAELAEHRLDPPTLEKIRLLLKSEIPGATQDTNVSLASIASWADDYRAEHDETRNWHFVNIPLERGTYDPQVDCKPDPKNGECIINAIERNRVLLADCAKTPAERAQALKFLVHLIGDIHQPLHDTDHNDHGGNDVVVTFFGKNVKLHAIWDTDIIMHTVFAWGAHVTRLETTWFPGRDVTGLDAGSPVDWALEAHQFARETAYRIPDGSALEMNYYTTALPVVDRQLAVAGIRLAKYLKDTLKPTTTCP</sequence>
<evidence type="ECO:0000256" key="4">
    <source>
        <dbReference type="ARBA" id="ARBA00022801"/>
    </source>
</evidence>
<dbReference type="EMBL" id="VITY01000021">
    <property type="protein sequence ID" value="TWB87542.1"/>
    <property type="molecule type" value="Genomic_DNA"/>
</dbReference>
<dbReference type="AlphaFoldDB" id="A0A560KWG2"/>
<evidence type="ECO:0000256" key="7">
    <source>
        <dbReference type="SAM" id="SignalP"/>
    </source>
</evidence>
<feature type="chain" id="PRO_5022122969" evidence="7">
    <location>
        <begin position="21"/>
        <end position="278"/>
    </location>
</feature>
<evidence type="ECO:0000256" key="3">
    <source>
        <dbReference type="ARBA" id="ARBA00022759"/>
    </source>
</evidence>
<keyword evidence="2" id="KW-0479">Metal-binding</keyword>
<comment type="caution">
    <text evidence="8">The sequence shown here is derived from an EMBL/GenBank/DDBJ whole genome shotgun (WGS) entry which is preliminary data.</text>
</comment>
<dbReference type="Gene3D" id="1.10.575.10">
    <property type="entry name" value="P1 Nuclease"/>
    <property type="match status" value="1"/>
</dbReference>
<dbReference type="GO" id="GO:0006308">
    <property type="term" value="P:DNA catabolic process"/>
    <property type="evidence" value="ECO:0007669"/>
    <property type="project" value="InterPro"/>
</dbReference>
<feature type="signal peptide" evidence="7">
    <location>
        <begin position="1"/>
        <end position="20"/>
    </location>
</feature>
<keyword evidence="1" id="KW-0540">Nuclease</keyword>
<protein>
    <submittedName>
        <fullName evidence="8">S1/P1 nuclease</fullName>
    </submittedName>
</protein>
<name>A0A560KWG2_9BRAD</name>
<dbReference type="Proteomes" id="UP000321304">
    <property type="component" value="Unassembled WGS sequence"/>
</dbReference>
<evidence type="ECO:0000256" key="1">
    <source>
        <dbReference type="ARBA" id="ARBA00022722"/>
    </source>
</evidence>
<dbReference type="GO" id="GO:0004519">
    <property type="term" value="F:endonuclease activity"/>
    <property type="evidence" value="ECO:0007669"/>
    <property type="project" value="UniProtKB-KW"/>
</dbReference>
<evidence type="ECO:0000256" key="2">
    <source>
        <dbReference type="ARBA" id="ARBA00022723"/>
    </source>
</evidence>
<keyword evidence="5" id="KW-1015">Disulfide bond</keyword>
<dbReference type="Pfam" id="PF02265">
    <property type="entry name" value="S1-P1_nuclease"/>
    <property type="match status" value="1"/>
</dbReference>
<keyword evidence="9" id="KW-1185">Reference proteome</keyword>
<dbReference type="CDD" id="cd11010">
    <property type="entry name" value="S1-P1_nuclease"/>
    <property type="match status" value="1"/>
</dbReference>
<reference evidence="8 9" key="1">
    <citation type="submission" date="2019-06" db="EMBL/GenBank/DDBJ databases">
        <title>Genomic Encyclopedia of Type Strains, Phase IV (KMG-V): Genome sequencing to study the core and pangenomes of soil and plant-associated prokaryotes.</title>
        <authorList>
            <person name="Whitman W."/>
        </authorList>
    </citation>
    <scope>NUCLEOTIDE SEQUENCE [LARGE SCALE GENOMIC DNA]</scope>
    <source>
        <strain evidence="8 9">BR 10355</strain>
    </source>
</reference>
<keyword evidence="3" id="KW-0255">Endonuclease</keyword>
<organism evidence="8 9">
    <name type="scientific">Bradyrhizobium macuxiense</name>
    <dbReference type="NCBI Taxonomy" id="1755647"/>
    <lineage>
        <taxon>Bacteria</taxon>
        <taxon>Pseudomonadati</taxon>
        <taxon>Pseudomonadota</taxon>
        <taxon>Alphaproteobacteria</taxon>
        <taxon>Hyphomicrobiales</taxon>
        <taxon>Nitrobacteraceae</taxon>
        <taxon>Bradyrhizobium</taxon>
    </lineage>
</organism>
<dbReference type="PANTHER" id="PTHR33146">
    <property type="entry name" value="ENDONUCLEASE 4"/>
    <property type="match status" value="1"/>
</dbReference>
<gene>
    <name evidence="8" type="ORF">FBZ93_121103</name>
</gene>
<dbReference type="InterPro" id="IPR003154">
    <property type="entry name" value="S1/P1nuclease"/>
</dbReference>